<evidence type="ECO:0000313" key="2">
    <source>
        <dbReference type="EMBL" id="GLI94363.1"/>
    </source>
</evidence>
<feature type="chain" id="PRO_5040949448" evidence="1">
    <location>
        <begin position="21"/>
        <end position="69"/>
    </location>
</feature>
<proteinExistence type="predicted"/>
<name>A0A9W6GWG8_9HYPH</name>
<keyword evidence="1" id="KW-0732">Signal</keyword>
<reference evidence="2" key="1">
    <citation type="journal article" date="2023" name="Int. J. Syst. Evol. Microbiol.">
        <title>Methylocystis iwaonis sp. nov., a type II methane-oxidizing bacterium from surface soil of a rice paddy field in Japan, and emended description of the genus Methylocystis (ex Whittenbury et al. 1970) Bowman et al. 1993.</title>
        <authorList>
            <person name="Kaise H."/>
            <person name="Sawadogo J.B."/>
            <person name="Alam M.S."/>
            <person name="Ueno C."/>
            <person name="Dianou D."/>
            <person name="Shinjo R."/>
            <person name="Asakawa S."/>
        </authorList>
    </citation>
    <scope>NUCLEOTIDE SEQUENCE</scope>
    <source>
        <strain evidence="2">LMG27198</strain>
    </source>
</reference>
<accession>A0A9W6GWG8</accession>
<sequence length="69" mass="7714">MRRAILALPFLFLITPAAFAQGTPEQRAACQDDAYKFCPYDVPDAEKVEACLRKYIRSISAACRAQFGK</sequence>
<protein>
    <submittedName>
        <fullName evidence="2">Uncharacterized protein</fullName>
    </submittedName>
</protein>
<gene>
    <name evidence="2" type="ORF">LMG27198_33550</name>
</gene>
<keyword evidence="3" id="KW-1185">Reference proteome</keyword>
<feature type="signal peptide" evidence="1">
    <location>
        <begin position="1"/>
        <end position="20"/>
    </location>
</feature>
<dbReference type="Proteomes" id="UP001144323">
    <property type="component" value="Unassembled WGS sequence"/>
</dbReference>
<dbReference type="EMBL" id="BSEC01000001">
    <property type="protein sequence ID" value="GLI94363.1"/>
    <property type="molecule type" value="Genomic_DNA"/>
</dbReference>
<evidence type="ECO:0000256" key="1">
    <source>
        <dbReference type="SAM" id="SignalP"/>
    </source>
</evidence>
<organism evidence="2 3">
    <name type="scientific">Methylocystis echinoides</name>
    <dbReference type="NCBI Taxonomy" id="29468"/>
    <lineage>
        <taxon>Bacteria</taxon>
        <taxon>Pseudomonadati</taxon>
        <taxon>Pseudomonadota</taxon>
        <taxon>Alphaproteobacteria</taxon>
        <taxon>Hyphomicrobiales</taxon>
        <taxon>Methylocystaceae</taxon>
        <taxon>Methylocystis</taxon>
    </lineage>
</organism>
<dbReference type="RefSeq" id="WP_281804360.1">
    <property type="nucleotide sequence ID" value="NZ_BSEC01000001.1"/>
</dbReference>
<comment type="caution">
    <text evidence="2">The sequence shown here is derived from an EMBL/GenBank/DDBJ whole genome shotgun (WGS) entry which is preliminary data.</text>
</comment>
<evidence type="ECO:0000313" key="3">
    <source>
        <dbReference type="Proteomes" id="UP001144323"/>
    </source>
</evidence>
<dbReference type="AlphaFoldDB" id="A0A9W6GWG8"/>